<gene>
    <name evidence="1" type="ORF">NE686_14455</name>
</gene>
<dbReference type="EMBL" id="JANGAC010000011">
    <property type="protein sequence ID" value="MCQ4924301.1"/>
    <property type="molecule type" value="Genomic_DNA"/>
</dbReference>
<comment type="caution">
    <text evidence="1">The sequence shown here is derived from an EMBL/GenBank/DDBJ whole genome shotgun (WGS) entry which is preliminary data.</text>
</comment>
<dbReference type="Proteomes" id="UP001524478">
    <property type="component" value="Unassembled WGS sequence"/>
</dbReference>
<name>A0ABT1SCV9_9FIRM</name>
<sequence length="316" mass="37355">MITAEEIMKDNLDPIPKYRLMRDVINLNKDNIKLANAKKEVLETKWVNDIVNLQWEDGSWGQFHSMSQFSQSIMTTEQALRRLLILGLDQDDQPIQKAFSYMERYLLREVDLRDYKEKKHDWDLLTRLFVATWMLIIDPSNELAVEIAKNWSKIITYAFSKDNYSHECYKEAYYEIHKSSKGKHMWGFQNFYVIALLTGYLPSDIESKFLDYIMNSENGIYYIYDSCLKTVPDKFCSKLASKYITACELLSSYSLFPSKCKYFIDWINENISEDGFWDMGQVVKDKIHFPLSNSWRKTIDRKIDCTVRIQALLSKL</sequence>
<dbReference type="InterPro" id="IPR008930">
    <property type="entry name" value="Terpenoid_cyclase/PrenylTrfase"/>
</dbReference>
<reference evidence="1 2" key="1">
    <citation type="submission" date="2022-06" db="EMBL/GenBank/DDBJ databases">
        <title>Isolation of gut microbiota from human fecal samples.</title>
        <authorList>
            <person name="Pamer E.G."/>
            <person name="Barat B."/>
            <person name="Waligurski E."/>
            <person name="Medina S."/>
            <person name="Paddock L."/>
            <person name="Mostad J."/>
        </authorList>
    </citation>
    <scope>NUCLEOTIDE SEQUENCE [LARGE SCALE GENOMIC DNA]</scope>
    <source>
        <strain evidence="1 2">DFI.7.95</strain>
    </source>
</reference>
<dbReference type="SUPFAM" id="SSF48239">
    <property type="entry name" value="Terpenoid cyclases/Protein prenyltransferases"/>
    <property type="match status" value="2"/>
</dbReference>
<proteinExistence type="predicted"/>
<protein>
    <submittedName>
        <fullName evidence="1">Uncharacterized protein</fullName>
    </submittedName>
</protein>
<evidence type="ECO:0000313" key="1">
    <source>
        <dbReference type="EMBL" id="MCQ4924301.1"/>
    </source>
</evidence>
<dbReference type="RefSeq" id="WP_256312066.1">
    <property type="nucleotide sequence ID" value="NZ_JANGAC010000011.1"/>
</dbReference>
<accession>A0ABT1SCV9</accession>
<evidence type="ECO:0000313" key="2">
    <source>
        <dbReference type="Proteomes" id="UP001524478"/>
    </source>
</evidence>
<organism evidence="1 2">
    <name type="scientific">Tissierella carlieri</name>
    <dbReference type="NCBI Taxonomy" id="689904"/>
    <lineage>
        <taxon>Bacteria</taxon>
        <taxon>Bacillati</taxon>
        <taxon>Bacillota</taxon>
        <taxon>Tissierellia</taxon>
        <taxon>Tissierellales</taxon>
        <taxon>Tissierellaceae</taxon>
        <taxon>Tissierella</taxon>
    </lineage>
</organism>
<keyword evidence="2" id="KW-1185">Reference proteome</keyword>